<feature type="chain" id="PRO_5021775142" evidence="3">
    <location>
        <begin position="20"/>
        <end position="651"/>
    </location>
</feature>
<dbReference type="InterPro" id="IPR058790">
    <property type="entry name" value="BSH_CusB"/>
</dbReference>
<feature type="domain" description="Heavy metal binding" evidence="5">
    <location>
        <begin position="359"/>
        <end position="386"/>
    </location>
</feature>
<dbReference type="GO" id="GO:0016020">
    <property type="term" value="C:membrane"/>
    <property type="evidence" value="ECO:0007669"/>
    <property type="project" value="InterPro"/>
</dbReference>
<dbReference type="InterPro" id="IPR051909">
    <property type="entry name" value="MFP_Cation_Efflux"/>
</dbReference>
<gene>
    <name evidence="8" type="primary">cusB</name>
    <name evidence="8" type="ORF">Poly30_06780</name>
</gene>
<dbReference type="GO" id="GO:0015679">
    <property type="term" value="P:plasma membrane copper ion transport"/>
    <property type="evidence" value="ECO:0007669"/>
    <property type="project" value="TreeGrafter"/>
</dbReference>
<keyword evidence="3" id="KW-0732">Signal</keyword>
<dbReference type="RefSeq" id="WP_145194601.1">
    <property type="nucleotide sequence ID" value="NZ_CP036434.1"/>
</dbReference>
<dbReference type="InterPro" id="IPR021782">
    <property type="entry name" value="DUF3347"/>
</dbReference>
<name>A0A518EM63_9BACT</name>
<evidence type="ECO:0000259" key="7">
    <source>
        <dbReference type="Pfam" id="PF25954"/>
    </source>
</evidence>
<evidence type="ECO:0000259" key="4">
    <source>
        <dbReference type="Pfam" id="PF11827"/>
    </source>
</evidence>
<dbReference type="Gene3D" id="2.40.30.170">
    <property type="match status" value="1"/>
</dbReference>
<feature type="domain" description="CusB-like beta-barrel" evidence="7">
    <location>
        <begin position="267"/>
        <end position="340"/>
    </location>
</feature>
<dbReference type="PANTHER" id="PTHR30097">
    <property type="entry name" value="CATION EFFLUX SYSTEM PROTEIN CUSB"/>
    <property type="match status" value="1"/>
</dbReference>
<feature type="domain" description="CusB-like barrel-sandwich hybrid" evidence="6">
    <location>
        <begin position="133"/>
        <end position="263"/>
    </location>
</feature>
<reference evidence="8 9" key="1">
    <citation type="submission" date="2019-02" db="EMBL/GenBank/DDBJ databases">
        <title>Deep-cultivation of Planctomycetes and their phenomic and genomic characterization uncovers novel biology.</title>
        <authorList>
            <person name="Wiegand S."/>
            <person name="Jogler M."/>
            <person name="Boedeker C."/>
            <person name="Pinto D."/>
            <person name="Vollmers J."/>
            <person name="Rivas-Marin E."/>
            <person name="Kohn T."/>
            <person name="Peeters S.H."/>
            <person name="Heuer A."/>
            <person name="Rast P."/>
            <person name="Oberbeckmann S."/>
            <person name="Bunk B."/>
            <person name="Jeske O."/>
            <person name="Meyerdierks A."/>
            <person name="Storesund J.E."/>
            <person name="Kallscheuer N."/>
            <person name="Luecker S."/>
            <person name="Lage O.M."/>
            <person name="Pohl T."/>
            <person name="Merkel B.J."/>
            <person name="Hornburger P."/>
            <person name="Mueller R.-W."/>
            <person name="Bruemmer F."/>
            <person name="Labrenz M."/>
            <person name="Spormann A.M."/>
            <person name="Op den Camp H."/>
            <person name="Overmann J."/>
            <person name="Amann R."/>
            <person name="Jetten M.S.M."/>
            <person name="Mascher T."/>
            <person name="Medema M.H."/>
            <person name="Devos D.P."/>
            <person name="Kaster A.-K."/>
            <person name="Ovreas L."/>
            <person name="Rohde M."/>
            <person name="Galperin M.Y."/>
            <person name="Jogler C."/>
        </authorList>
    </citation>
    <scope>NUCLEOTIDE SEQUENCE [LARGE SCALE GENOMIC DNA]</scope>
    <source>
        <strain evidence="8 9">Poly30</strain>
    </source>
</reference>
<dbReference type="InterPro" id="IPR058792">
    <property type="entry name" value="Beta-barrel_RND_2"/>
</dbReference>
<dbReference type="FunFam" id="2.40.30.170:FF:000010">
    <property type="entry name" value="Efflux RND transporter periplasmic adaptor subunit"/>
    <property type="match status" value="1"/>
</dbReference>
<keyword evidence="9" id="KW-1185">Reference proteome</keyword>
<evidence type="ECO:0000313" key="8">
    <source>
        <dbReference type="EMBL" id="QDV05182.1"/>
    </source>
</evidence>
<dbReference type="InterPro" id="IPR006143">
    <property type="entry name" value="RND_pump_MFP"/>
</dbReference>
<dbReference type="Pfam" id="PF11827">
    <property type="entry name" value="DUF3347"/>
    <property type="match status" value="1"/>
</dbReference>
<dbReference type="GO" id="GO:0030313">
    <property type="term" value="C:cell envelope"/>
    <property type="evidence" value="ECO:0007669"/>
    <property type="project" value="TreeGrafter"/>
</dbReference>
<accession>A0A518EM63</accession>
<evidence type="ECO:0000256" key="2">
    <source>
        <dbReference type="ARBA" id="ARBA00022448"/>
    </source>
</evidence>
<feature type="domain" description="DUF3347" evidence="4">
    <location>
        <begin position="504"/>
        <end position="593"/>
    </location>
</feature>
<evidence type="ECO:0000259" key="6">
    <source>
        <dbReference type="Pfam" id="PF25919"/>
    </source>
</evidence>
<dbReference type="OrthoDB" id="9806939at2"/>
<dbReference type="Proteomes" id="UP000320390">
    <property type="component" value="Chromosome"/>
</dbReference>
<dbReference type="SUPFAM" id="SSF111369">
    <property type="entry name" value="HlyD-like secretion proteins"/>
    <property type="match status" value="1"/>
</dbReference>
<dbReference type="NCBIfam" id="TIGR01730">
    <property type="entry name" value="RND_mfp"/>
    <property type="match status" value="1"/>
</dbReference>
<dbReference type="Pfam" id="PF25954">
    <property type="entry name" value="Beta-barrel_RND_2"/>
    <property type="match status" value="1"/>
</dbReference>
<dbReference type="PANTHER" id="PTHR30097:SF4">
    <property type="entry name" value="SLR6042 PROTEIN"/>
    <property type="match status" value="1"/>
</dbReference>
<dbReference type="InterPro" id="IPR045800">
    <property type="entry name" value="HMBD"/>
</dbReference>
<sequence length="651" mass="70026" precursor="true">MSKLIQGLALAAGAAALFAAGRCSQGSGDTRAAGMDEHAGHAHAEAGKVESAPALWTCPMHPQIQLPELGPCPICEMDLVPMVAGGDDDPRVLQMTESAKALAGIRTVAVRRKNVTRPVRMSGKVDFDETAVRTISAWVAGRVERLFVDYTGVRVNEGDHLVSLYSPALLSAQEELIGAKARVDSAETESSEFLAESTRASYRSAREKLGLWGLTKAQIDVIEASGKASDEITLTSPTTGVVTKKLVEEGAYVSTGTEIYQIADLGQLWLRLDAYEQDLAWLRYGQPVLVEVEALPGETLEGRISFIDPFIDETTRTAKVRVNIDNSGGRLKPGMFIRAVANSRIGAKGRVLDPYLAGKWVSPMHPEIVKDGPGVCDVCGMDLVPAEELGLVEGVESGTEKPLVIPTSAALVTGRRAVVYVEVPGREDPTYEGREVVLGPRAGDEYLVLEGLEENERVVMQGAFRLDSAMQIRAKPSMMSEPGDRRELKGPEVDLFRESLDGLYGAYLDVQAALADDDEAAARTALSLVPEALAAVSAAGLRAGPRTLWVEEQRAIDDAYRKMAATDGIDALRVPFEDLSKAMLTVAREFGHAREADLSEAYCPMAFDDKGAAWLQVGDVIDNPYFGASMLRCGVVRETMTASGHDHGSVR</sequence>
<organism evidence="8 9">
    <name type="scientific">Saltatorellus ferox</name>
    <dbReference type="NCBI Taxonomy" id="2528018"/>
    <lineage>
        <taxon>Bacteria</taxon>
        <taxon>Pseudomonadati</taxon>
        <taxon>Planctomycetota</taxon>
        <taxon>Planctomycetia</taxon>
        <taxon>Planctomycetia incertae sedis</taxon>
        <taxon>Saltatorellus</taxon>
    </lineage>
</organism>
<proteinExistence type="inferred from homology"/>
<keyword evidence="2" id="KW-0813">Transport</keyword>
<protein>
    <submittedName>
        <fullName evidence="8">Cation efflux system protein CusB</fullName>
    </submittedName>
</protein>
<evidence type="ECO:0000259" key="5">
    <source>
        <dbReference type="Pfam" id="PF19335"/>
    </source>
</evidence>
<dbReference type="GO" id="GO:0046872">
    <property type="term" value="F:metal ion binding"/>
    <property type="evidence" value="ECO:0007669"/>
    <property type="project" value="InterPro"/>
</dbReference>
<dbReference type="EMBL" id="CP036434">
    <property type="protein sequence ID" value="QDV05182.1"/>
    <property type="molecule type" value="Genomic_DNA"/>
</dbReference>
<evidence type="ECO:0000313" key="9">
    <source>
        <dbReference type="Proteomes" id="UP000320390"/>
    </source>
</evidence>
<dbReference type="Gene3D" id="2.40.420.20">
    <property type="match status" value="1"/>
</dbReference>
<dbReference type="AlphaFoldDB" id="A0A518EM63"/>
<comment type="similarity">
    <text evidence="1">Belongs to the membrane fusion protein (MFP) (TC 8.A.1) family.</text>
</comment>
<feature type="signal peptide" evidence="3">
    <location>
        <begin position="1"/>
        <end position="19"/>
    </location>
</feature>
<dbReference type="GO" id="GO:0060003">
    <property type="term" value="P:copper ion export"/>
    <property type="evidence" value="ECO:0007669"/>
    <property type="project" value="TreeGrafter"/>
</dbReference>
<dbReference type="Pfam" id="PF25919">
    <property type="entry name" value="BSH_CusB"/>
    <property type="match status" value="1"/>
</dbReference>
<feature type="domain" description="Heavy metal binding" evidence="5">
    <location>
        <begin position="56"/>
        <end position="81"/>
    </location>
</feature>
<evidence type="ECO:0000256" key="1">
    <source>
        <dbReference type="ARBA" id="ARBA00009477"/>
    </source>
</evidence>
<evidence type="ECO:0000256" key="3">
    <source>
        <dbReference type="SAM" id="SignalP"/>
    </source>
</evidence>
<dbReference type="GO" id="GO:0022857">
    <property type="term" value="F:transmembrane transporter activity"/>
    <property type="evidence" value="ECO:0007669"/>
    <property type="project" value="InterPro"/>
</dbReference>
<dbReference type="Pfam" id="PF19335">
    <property type="entry name" value="HMBD"/>
    <property type="match status" value="2"/>
</dbReference>